<sequence>MAWDSAFIGVGAQNTRFWETLRVVSGAGKRDSGGCGGHNVRLRAVAAAARAQADAMRPATSQGAATAATRAWSWGRS</sequence>
<dbReference type="KEGG" id="lem:LEN_0264"/>
<gene>
    <name evidence="2" type="ORF">LEN_0264</name>
</gene>
<dbReference type="EMBL" id="AP014940">
    <property type="protein sequence ID" value="BAV95751.1"/>
    <property type="molecule type" value="Genomic_DNA"/>
</dbReference>
<feature type="region of interest" description="Disordered" evidence="1">
    <location>
        <begin position="55"/>
        <end position="77"/>
    </location>
</feature>
<dbReference type="Proteomes" id="UP000218824">
    <property type="component" value="Chromosome"/>
</dbReference>
<accession>A0AAU9ABG9</accession>
<proteinExistence type="predicted"/>
<organism evidence="2 3">
    <name type="scientific">Lysobacter enzymogenes</name>
    <dbReference type="NCBI Taxonomy" id="69"/>
    <lineage>
        <taxon>Bacteria</taxon>
        <taxon>Pseudomonadati</taxon>
        <taxon>Pseudomonadota</taxon>
        <taxon>Gammaproteobacteria</taxon>
        <taxon>Lysobacterales</taxon>
        <taxon>Lysobacteraceae</taxon>
        <taxon>Lysobacter</taxon>
    </lineage>
</organism>
<name>A0AAU9ABG9_LYSEN</name>
<evidence type="ECO:0000256" key="1">
    <source>
        <dbReference type="SAM" id="MobiDB-lite"/>
    </source>
</evidence>
<dbReference type="AlphaFoldDB" id="A0AAU9ABG9"/>
<evidence type="ECO:0000313" key="3">
    <source>
        <dbReference type="Proteomes" id="UP000218824"/>
    </source>
</evidence>
<evidence type="ECO:0000313" key="2">
    <source>
        <dbReference type="EMBL" id="BAV95751.1"/>
    </source>
</evidence>
<reference evidence="2 3" key="1">
    <citation type="journal article" date="2017" name="DNA Res.">
        <title>Complete genome sequence and expression profile of the commercial lytic enzyme producer Lysobacter enzymogenes M497-1.</title>
        <authorList>
            <person name="Takami H."/>
            <person name="Toyoda A."/>
            <person name="Uchiyama I."/>
            <person name="Itoh T."/>
            <person name="Takaki Y."/>
            <person name="Arai W."/>
            <person name="Nishi S."/>
            <person name="Kawai M."/>
            <person name="Shinya K."/>
            <person name="Ikeda H."/>
        </authorList>
    </citation>
    <scope>NUCLEOTIDE SEQUENCE [LARGE SCALE GENOMIC DNA]</scope>
    <source>
        <strain evidence="2 3">M497-1</strain>
    </source>
</reference>
<protein>
    <submittedName>
        <fullName evidence="2">Uncharacterized protein</fullName>
    </submittedName>
</protein>